<accession>A0A645CMW7</accession>
<dbReference type="SUPFAM" id="SSF53807">
    <property type="entry name" value="Helical backbone' metal receptor"/>
    <property type="match status" value="1"/>
</dbReference>
<name>A0A645CMW7_9ZZZZ</name>
<protein>
    <recommendedName>
        <fullName evidence="3">Fe/B12 periplasmic-binding domain-containing protein</fullName>
    </recommendedName>
</protein>
<reference evidence="2" key="1">
    <citation type="submission" date="2019-08" db="EMBL/GenBank/DDBJ databases">
        <authorList>
            <person name="Kucharzyk K."/>
            <person name="Murdoch R.W."/>
            <person name="Higgins S."/>
            <person name="Loffler F."/>
        </authorList>
    </citation>
    <scope>NUCLEOTIDE SEQUENCE</scope>
</reference>
<gene>
    <name evidence="2" type="ORF">SDC9_125259</name>
</gene>
<organism evidence="2">
    <name type="scientific">bioreactor metagenome</name>
    <dbReference type="NCBI Taxonomy" id="1076179"/>
    <lineage>
        <taxon>unclassified sequences</taxon>
        <taxon>metagenomes</taxon>
        <taxon>ecological metagenomes</taxon>
    </lineage>
</organism>
<dbReference type="EMBL" id="VSSQ01028507">
    <property type="protein sequence ID" value="MPM78248.1"/>
    <property type="molecule type" value="Genomic_DNA"/>
</dbReference>
<evidence type="ECO:0008006" key="3">
    <source>
        <dbReference type="Google" id="ProtNLM"/>
    </source>
</evidence>
<evidence type="ECO:0000256" key="1">
    <source>
        <dbReference type="SAM" id="MobiDB-lite"/>
    </source>
</evidence>
<dbReference type="AlphaFoldDB" id="A0A645CMW7"/>
<evidence type="ECO:0000313" key="2">
    <source>
        <dbReference type="EMBL" id="MPM78248.1"/>
    </source>
</evidence>
<dbReference type="Gene3D" id="3.40.50.1980">
    <property type="entry name" value="Nitrogenase molybdenum iron protein domain"/>
    <property type="match status" value="1"/>
</dbReference>
<comment type="caution">
    <text evidence="2">The sequence shown here is derived from an EMBL/GenBank/DDBJ whole genome shotgun (WGS) entry which is preliminary data.</text>
</comment>
<proteinExistence type="predicted"/>
<feature type="region of interest" description="Disordered" evidence="1">
    <location>
        <begin position="1"/>
        <end position="22"/>
    </location>
</feature>
<sequence length="117" mass="13060">MLINDAGGVVAGARPNESRSYPSNTEQVFKIAMEADFWLNPNSFSTLKELEDSNPLFKSIPSLKQNKVFNNNKRKTPGGGSDFWETGVVEPDEILEDLINILHGDAKPDSLKYYVKL</sequence>